<evidence type="ECO:0000256" key="6">
    <source>
        <dbReference type="HAMAP-Rule" id="MF_00074"/>
    </source>
</evidence>
<comment type="subcellular location">
    <subcellularLocation>
        <location evidence="6">Cytoplasm</location>
    </subcellularLocation>
</comment>
<keyword evidence="1 6" id="KW-0963">Cytoplasm</keyword>
<comment type="function">
    <text evidence="6">Specifically methylates the N7 position of guanine in position 527 of 16S rRNA.</text>
</comment>
<dbReference type="STRING" id="1058.SAMN05421783_12448"/>
<comment type="similarity">
    <text evidence="6">Belongs to the methyltransferase superfamily. RNA methyltransferase RsmG family.</text>
</comment>
<dbReference type="InterPro" id="IPR003682">
    <property type="entry name" value="rRNA_ssu_MeTfrase_G"/>
</dbReference>
<dbReference type="NCBIfam" id="TIGR00138">
    <property type="entry name" value="rsmG_gidB"/>
    <property type="match status" value="1"/>
</dbReference>
<gene>
    <name evidence="6" type="primary">rsmG</name>
    <name evidence="7" type="ORF">SAMN05421783_12448</name>
</gene>
<evidence type="ECO:0000313" key="8">
    <source>
        <dbReference type="Proteomes" id="UP000198816"/>
    </source>
</evidence>
<dbReference type="SUPFAM" id="SSF53335">
    <property type="entry name" value="S-adenosyl-L-methionine-dependent methyltransferases"/>
    <property type="match status" value="1"/>
</dbReference>
<protein>
    <recommendedName>
        <fullName evidence="6">Ribosomal RNA small subunit methyltransferase G</fullName>
        <ecNumber evidence="6">2.1.1.170</ecNumber>
    </recommendedName>
    <alternativeName>
        <fullName evidence="6">16S rRNA 7-methylguanosine methyltransferase</fullName>
        <shortName evidence="6">16S rRNA m7G methyltransferase</shortName>
    </alternativeName>
</protein>
<evidence type="ECO:0000256" key="2">
    <source>
        <dbReference type="ARBA" id="ARBA00022552"/>
    </source>
</evidence>
<dbReference type="Proteomes" id="UP000198816">
    <property type="component" value="Unassembled WGS sequence"/>
</dbReference>
<dbReference type="EC" id="2.1.1.170" evidence="6"/>
<evidence type="ECO:0000256" key="3">
    <source>
        <dbReference type="ARBA" id="ARBA00022603"/>
    </source>
</evidence>
<feature type="binding site" evidence="6">
    <location>
        <position position="94"/>
    </location>
    <ligand>
        <name>S-adenosyl-L-methionine</name>
        <dbReference type="ChEBI" id="CHEBI:59789"/>
    </ligand>
</feature>
<dbReference type="GO" id="GO:0070043">
    <property type="term" value="F:rRNA (guanine-N7-)-methyltransferase activity"/>
    <property type="evidence" value="ECO:0007669"/>
    <property type="project" value="UniProtKB-UniRule"/>
</dbReference>
<feature type="binding site" evidence="6">
    <location>
        <position position="89"/>
    </location>
    <ligand>
        <name>S-adenosyl-L-methionine</name>
        <dbReference type="ChEBI" id="CHEBI:59789"/>
    </ligand>
</feature>
<feature type="binding site" evidence="6">
    <location>
        <position position="155"/>
    </location>
    <ligand>
        <name>S-adenosyl-L-methionine</name>
        <dbReference type="ChEBI" id="CHEBI:59789"/>
    </ligand>
</feature>
<evidence type="ECO:0000256" key="1">
    <source>
        <dbReference type="ARBA" id="ARBA00022490"/>
    </source>
</evidence>
<comment type="catalytic activity">
    <reaction evidence="6">
        <text>guanosine(527) in 16S rRNA + S-adenosyl-L-methionine = N(7)-methylguanosine(527) in 16S rRNA + S-adenosyl-L-homocysteine</text>
        <dbReference type="Rhea" id="RHEA:42732"/>
        <dbReference type="Rhea" id="RHEA-COMP:10209"/>
        <dbReference type="Rhea" id="RHEA-COMP:10210"/>
        <dbReference type="ChEBI" id="CHEBI:57856"/>
        <dbReference type="ChEBI" id="CHEBI:59789"/>
        <dbReference type="ChEBI" id="CHEBI:74269"/>
        <dbReference type="ChEBI" id="CHEBI:74480"/>
        <dbReference type="EC" id="2.1.1.170"/>
    </reaction>
</comment>
<dbReference type="GO" id="GO:0005829">
    <property type="term" value="C:cytosol"/>
    <property type="evidence" value="ECO:0007669"/>
    <property type="project" value="TreeGrafter"/>
</dbReference>
<evidence type="ECO:0000256" key="5">
    <source>
        <dbReference type="ARBA" id="ARBA00022691"/>
    </source>
</evidence>
<keyword evidence="3 6" id="KW-0489">Methyltransferase</keyword>
<keyword evidence="4 6" id="KW-0808">Transferase</keyword>
<keyword evidence="8" id="KW-1185">Reference proteome</keyword>
<evidence type="ECO:0000256" key="4">
    <source>
        <dbReference type="ARBA" id="ARBA00022679"/>
    </source>
</evidence>
<dbReference type="Pfam" id="PF02527">
    <property type="entry name" value="GidB"/>
    <property type="match status" value="1"/>
</dbReference>
<dbReference type="RefSeq" id="WP_093036444.1">
    <property type="nucleotide sequence ID" value="NZ_FNNZ01000024.1"/>
</dbReference>
<sequence>MTTETLAAVEGASVSDLSERLSRGATQLDLALDGTAHERLLHLIALLARWNRAYNLTAVRDPVEVVSKHLLDSLAVRPFLFGESILDLGTGAGLPGLPLAIVEPQRRFWLLDSNQKKLRFVRQAVLELRLDNVETVHARMETYRPGRNFSTIVSRAVAAADLLGAAHRDLLARPGRLLLMKGRDLDDVARMQDLSDGSVHVHPLRIPFLDVERHLIELRSD</sequence>
<dbReference type="CDD" id="cd02440">
    <property type="entry name" value="AdoMet_MTases"/>
    <property type="match status" value="1"/>
</dbReference>
<name>A0A1H3BFF5_THIRO</name>
<dbReference type="EMBL" id="FNNZ01000024">
    <property type="protein sequence ID" value="SDX40114.1"/>
    <property type="molecule type" value="Genomic_DNA"/>
</dbReference>
<dbReference type="PANTHER" id="PTHR31760">
    <property type="entry name" value="S-ADENOSYL-L-METHIONINE-DEPENDENT METHYLTRANSFERASES SUPERFAMILY PROTEIN"/>
    <property type="match status" value="1"/>
</dbReference>
<reference evidence="8" key="1">
    <citation type="submission" date="2016-10" db="EMBL/GenBank/DDBJ databases">
        <authorList>
            <person name="Varghese N."/>
            <person name="Submissions S."/>
        </authorList>
    </citation>
    <scope>NUCLEOTIDE SEQUENCE [LARGE SCALE GENOMIC DNA]</scope>
    <source>
        <strain evidence="8">DSM 217</strain>
    </source>
</reference>
<keyword evidence="2 6" id="KW-0698">rRNA processing</keyword>
<keyword evidence="5 6" id="KW-0949">S-adenosyl-L-methionine</keyword>
<accession>A0A1H3BFF5</accession>
<dbReference type="InterPro" id="IPR029063">
    <property type="entry name" value="SAM-dependent_MTases_sf"/>
</dbReference>
<dbReference type="Gene3D" id="3.40.50.150">
    <property type="entry name" value="Vaccinia Virus protein VP39"/>
    <property type="match status" value="1"/>
</dbReference>
<evidence type="ECO:0000313" key="7">
    <source>
        <dbReference type="EMBL" id="SDX40114.1"/>
    </source>
</evidence>
<proteinExistence type="inferred from homology"/>
<dbReference type="AlphaFoldDB" id="A0A1H3BFF5"/>
<dbReference type="OrthoDB" id="9808773at2"/>
<dbReference type="PANTHER" id="PTHR31760:SF0">
    <property type="entry name" value="S-ADENOSYL-L-METHIONINE-DEPENDENT METHYLTRANSFERASES SUPERFAMILY PROTEIN"/>
    <property type="match status" value="1"/>
</dbReference>
<organism evidence="7 8">
    <name type="scientific">Thiocapsa roseopersicina</name>
    <dbReference type="NCBI Taxonomy" id="1058"/>
    <lineage>
        <taxon>Bacteria</taxon>
        <taxon>Pseudomonadati</taxon>
        <taxon>Pseudomonadota</taxon>
        <taxon>Gammaproteobacteria</taxon>
        <taxon>Chromatiales</taxon>
        <taxon>Chromatiaceae</taxon>
        <taxon>Thiocapsa</taxon>
    </lineage>
</organism>
<dbReference type="HAMAP" id="MF_00074">
    <property type="entry name" value="16SrRNA_methyltr_G"/>
    <property type="match status" value="1"/>
</dbReference>
<comment type="caution">
    <text evidence="6">Lacks conserved residue(s) required for the propagation of feature annotation.</text>
</comment>
<dbReference type="PIRSF" id="PIRSF003078">
    <property type="entry name" value="GidB"/>
    <property type="match status" value="1"/>
</dbReference>